<dbReference type="AlphaFoldDB" id="A0A1G7GZC1"/>
<proteinExistence type="predicted"/>
<reference evidence="4" key="1">
    <citation type="submission" date="2016-10" db="EMBL/GenBank/DDBJ databases">
        <authorList>
            <person name="Varghese N."/>
            <person name="Submissions S."/>
        </authorList>
    </citation>
    <scope>NUCLEOTIDE SEQUENCE [LARGE SCALE GENOMIC DNA]</scope>
    <source>
        <strain evidence="4">IBRC-M 10760</strain>
    </source>
</reference>
<dbReference type="PANTHER" id="PTHR48100:SF1">
    <property type="entry name" value="HISTIDINE PHOSPHATASE FAMILY PROTEIN-RELATED"/>
    <property type="match status" value="1"/>
</dbReference>
<dbReference type="GO" id="GO:0005737">
    <property type="term" value="C:cytoplasm"/>
    <property type="evidence" value="ECO:0007669"/>
    <property type="project" value="TreeGrafter"/>
</dbReference>
<evidence type="ECO:0000313" key="3">
    <source>
        <dbReference type="EMBL" id="SDE93424.1"/>
    </source>
</evidence>
<dbReference type="Proteomes" id="UP000199076">
    <property type="component" value="Unassembled WGS sequence"/>
</dbReference>
<dbReference type="STRING" id="660518.SAMN05216218_102249"/>
<dbReference type="SMART" id="SM00855">
    <property type="entry name" value="PGAM"/>
    <property type="match status" value="1"/>
</dbReference>
<dbReference type="GO" id="GO:0016791">
    <property type="term" value="F:phosphatase activity"/>
    <property type="evidence" value="ECO:0007669"/>
    <property type="project" value="TreeGrafter"/>
</dbReference>
<dbReference type="RefSeq" id="WP_092688195.1">
    <property type="nucleotide sequence ID" value="NZ_FNBK01000002.1"/>
</dbReference>
<organism evidence="3 4">
    <name type="scientific">Halorientalis regularis</name>
    <dbReference type="NCBI Taxonomy" id="660518"/>
    <lineage>
        <taxon>Archaea</taxon>
        <taxon>Methanobacteriati</taxon>
        <taxon>Methanobacteriota</taxon>
        <taxon>Stenosarchaea group</taxon>
        <taxon>Halobacteria</taxon>
        <taxon>Halobacteriales</taxon>
        <taxon>Haloarculaceae</taxon>
        <taxon>Halorientalis</taxon>
    </lineage>
</organism>
<protein>
    <submittedName>
        <fullName evidence="3">Probable phosphoglycerate mutase</fullName>
    </submittedName>
</protein>
<dbReference type="SUPFAM" id="SSF53254">
    <property type="entry name" value="Phosphoglycerate mutase-like"/>
    <property type="match status" value="1"/>
</dbReference>
<dbReference type="Pfam" id="PF00300">
    <property type="entry name" value="His_Phos_1"/>
    <property type="match status" value="1"/>
</dbReference>
<dbReference type="PANTHER" id="PTHR48100">
    <property type="entry name" value="BROAD-SPECIFICITY PHOSPHATASE YOR283W-RELATED"/>
    <property type="match status" value="1"/>
</dbReference>
<feature type="binding site" evidence="2">
    <location>
        <begin position="8"/>
        <end position="15"/>
    </location>
    <ligand>
        <name>substrate</name>
    </ligand>
</feature>
<name>A0A1G7GZC1_9EURY</name>
<dbReference type="InterPro" id="IPR013078">
    <property type="entry name" value="His_Pase_superF_clade-1"/>
</dbReference>
<sequence length="212" mass="23748">MTTVVAVRHGETEWNREGRIQGWAASPLNDRGRRQARAVGRHLDDTYDLDRIVASDLRRTRETSAHLRSAGEFPEPEFTKGWRERSFGAFQGLSYEQVFSEFPEHRASFGMVGLENTPERGESLLEARERVIAAWDDLLEGAGPDEEVLVVTHGGPIYVLLAHLRGLDLSAALTNFSQGNCAVNELEHDQETGETEILRENETGYRDIGAVE</sequence>
<dbReference type="OrthoDB" id="304253at2157"/>
<feature type="active site" description="Proton donor/acceptor" evidence="1">
    <location>
        <position position="84"/>
    </location>
</feature>
<dbReference type="EMBL" id="FNBK01000002">
    <property type="protein sequence ID" value="SDE93424.1"/>
    <property type="molecule type" value="Genomic_DNA"/>
</dbReference>
<feature type="active site" description="Tele-phosphohistidine intermediate" evidence="1">
    <location>
        <position position="9"/>
    </location>
</feature>
<dbReference type="CDD" id="cd07067">
    <property type="entry name" value="HP_PGM_like"/>
    <property type="match status" value="1"/>
</dbReference>
<dbReference type="InterPro" id="IPR050275">
    <property type="entry name" value="PGM_Phosphatase"/>
</dbReference>
<dbReference type="InterPro" id="IPR029033">
    <property type="entry name" value="His_PPase_superfam"/>
</dbReference>
<evidence type="ECO:0000256" key="1">
    <source>
        <dbReference type="PIRSR" id="PIRSR613078-1"/>
    </source>
</evidence>
<accession>A0A1G7GZC1</accession>
<gene>
    <name evidence="3" type="ORF">SAMN05216218_102249</name>
</gene>
<evidence type="ECO:0000313" key="4">
    <source>
        <dbReference type="Proteomes" id="UP000199076"/>
    </source>
</evidence>
<feature type="binding site" evidence="2">
    <location>
        <position position="59"/>
    </location>
    <ligand>
        <name>substrate</name>
    </ligand>
</feature>
<evidence type="ECO:0000256" key="2">
    <source>
        <dbReference type="PIRSR" id="PIRSR613078-2"/>
    </source>
</evidence>
<dbReference type="Gene3D" id="3.40.50.1240">
    <property type="entry name" value="Phosphoglycerate mutase-like"/>
    <property type="match status" value="1"/>
</dbReference>
<keyword evidence="4" id="KW-1185">Reference proteome</keyword>